<dbReference type="InterPro" id="IPR017930">
    <property type="entry name" value="Myb_dom"/>
</dbReference>
<dbReference type="SMART" id="SM00717">
    <property type="entry name" value="SANT"/>
    <property type="match status" value="2"/>
</dbReference>
<feature type="domain" description="Myb-like" evidence="5">
    <location>
        <begin position="9"/>
        <end position="61"/>
    </location>
</feature>
<dbReference type="PANTHER" id="PTHR10641:SF1413">
    <property type="entry name" value="MYB-RELATED PROTEIN MYB4"/>
    <property type="match status" value="1"/>
</dbReference>
<name>A0A922EET3_CARIL</name>
<dbReference type="PANTHER" id="PTHR10641">
    <property type="entry name" value="MYB FAMILY TRANSCRIPTION FACTOR"/>
    <property type="match status" value="1"/>
</dbReference>
<evidence type="ECO:0000256" key="1">
    <source>
        <dbReference type="ARBA" id="ARBA00004123"/>
    </source>
</evidence>
<dbReference type="PROSITE" id="PS51294">
    <property type="entry name" value="HTH_MYB"/>
    <property type="match status" value="2"/>
</dbReference>
<feature type="domain" description="HTH myb-type" evidence="6">
    <location>
        <begin position="9"/>
        <end position="61"/>
    </location>
</feature>
<comment type="subcellular location">
    <subcellularLocation>
        <location evidence="1">Nucleus</location>
    </subcellularLocation>
</comment>
<evidence type="ECO:0000259" key="5">
    <source>
        <dbReference type="PROSITE" id="PS50090"/>
    </source>
</evidence>
<proteinExistence type="predicted"/>
<dbReference type="Proteomes" id="UP000811246">
    <property type="component" value="Chromosome 8"/>
</dbReference>
<accession>A0A922EET3</accession>
<dbReference type="Pfam" id="PF00249">
    <property type="entry name" value="Myb_DNA-binding"/>
    <property type="match status" value="2"/>
</dbReference>
<dbReference type="InterPro" id="IPR001005">
    <property type="entry name" value="SANT/Myb"/>
</dbReference>
<dbReference type="PROSITE" id="PS50090">
    <property type="entry name" value="MYB_LIKE"/>
    <property type="match status" value="2"/>
</dbReference>
<dbReference type="InterPro" id="IPR015495">
    <property type="entry name" value="Myb_TF_plants"/>
</dbReference>
<keyword evidence="2" id="KW-0677">Repeat</keyword>
<sequence>MAKAPCCENTGLKKGPWTPEEDRILISYVQLYGHENWRALPKQAGLRRCGKSCRLRWKNYLRPDIKRGNFSKQEEETIIKLHQLLGNRWSTIAARLPGRTDNEIKNFWNSQLKKRVLKQNPATSANIKQNVGTPVCTLNTSTSNHAYATLPPQQSQKVLGLQTDSSILGRNVSATRDHYPLTSRGHPSLLSHDPTKETTINSSSFMSDEMEFWYKLLAKSGTDDH</sequence>
<dbReference type="EMBL" id="CM031832">
    <property type="protein sequence ID" value="KAG6700548.1"/>
    <property type="molecule type" value="Genomic_DNA"/>
</dbReference>
<evidence type="ECO:0000256" key="4">
    <source>
        <dbReference type="ARBA" id="ARBA00023242"/>
    </source>
</evidence>
<organism evidence="7 8">
    <name type="scientific">Carya illinoinensis</name>
    <name type="common">Pecan</name>
    <dbReference type="NCBI Taxonomy" id="32201"/>
    <lineage>
        <taxon>Eukaryota</taxon>
        <taxon>Viridiplantae</taxon>
        <taxon>Streptophyta</taxon>
        <taxon>Embryophyta</taxon>
        <taxon>Tracheophyta</taxon>
        <taxon>Spermatophyta</taxon>
        <taxon>Magnoliopsida</taxon>
        <taxon>eudicotyledons</taxon>
        <taxon>Gunneridae</taxon>
        <taxon>Pentapetalae</taxon>
        <taxon>rosids</taxon>
        <taxon>fabids</taxon>
        <taxon>Fagales</taxon>
        <taxon>Juglandaceae</taxon>
        <taxon>Carya</taxon>
    </lineage>
</organism>
<evidence type="ECO:0000313" key="7">
    <source>
        <dbReference type="EMBL" id="KAG6700548.1"/>
    </source>
</evidence>
<evidence type="ECO:0000313" key="8">
    <source>
        <dbReference type="Proteomes" id="UP000811246"/>
    </source>
</evidence>
<gene>
    <name evidence="7" type="ORF">I3842_08G117900</name>
</gene>
<dbReference type="GO" id="GO:0005634">
    <property type="term" value="C:nucleus"/>
    <property type="evidence" value="ECO:0007669"/>
    <property type="project" value="UniProtKB-SubCell"/>
</dbReference>
<keyword evidence="3" id="KW-0238">DNA-binding</keyword>
<protein>
    <submittedName>
        <fullName evidence="7">Uncharacterized protein</fullName>
    </submittedName>
</protein>
<dbReference type="FunFam" id="1.10.10.60:FF:000001">
    <property type="entry name" value="MYB-related transcription factor"/>
    <property type="match status" value="1"/>
</dbReference>
<comment type="caution">
    <text evidence="7">The sequence shown here is derived from an EMBL/GenBank/DDBJ whole genome shotgun (WGS) entry which is preliminary data.</text>
</comment>
<dbReference type="GO" id="GO:0003677">
    <property type="term" value="F:DNA binding"/>
    <property type="evidence" value="ECO:0007669"/>
    <property type="project" value="UniProtKB-KW"/>
</dbReference>
<dbReference type="AlphaFoldDB" id="A0A922EET3"/>
<reference evidence="7" key="1">
    <citation type="submission" date="2021-01" db="EMBL/GenBank/DDBJ databases">
        <authorList>
            <person name="Lovell J.T."/>
            <person name="Bentley N."/>
            <person name="Bhattarai G."/>
            <person name="Jenkins J.W."/>
            <person name="Sreedasyam A."/>
            <person name="Alarcon Y."/>
            <person name="Bock C."/>
            <person name="Boston L."/>
            <person name="Carlson J."/>
            <person name="Cervantes K."/>
            <person name="Clermont K."/>
            <person name="Krom N."/>
            <person name="Kubenka K."/>
            <person name="Mamidi S."/>
            <person name="Mattison C."/>
            <person name="Monteros M."/>
            <person name="Pisani C."/>
            <person name="Plott C."/>
            <person name="Rajasekar S."/>
            <person name="Rhein H.S."/>
            <person name="Rohla C."/>
            <person name="Song M."/>
            <person name="Hilaire R.S."/>
            <person name="Shu S."/>
            <person name="Wells L."/>
            <person name="Wang X."/>
            <person name="Webber J."/>
            <person name="Heerema R.J."/>
            <person name="Klein P."/>
            <person name="Conner P."/>
            <person name="Grauke L."/>
            <person name="Grimwood J."/>
            <person name="Schmutz J."/>
            <person name="Randall J.J."/>
        </authorList>
    </citation>
    <scope>NUCLEOTIDE SEQUENCE</scope>
    <source>
        <tissue evidence="7">Leaf</tissue>
    </source>
</reference>
<keyword evidence="4" id="KW-0539">Nucleus</keyword>
<evidence type="ECO:0000259" key="6">
    <source>
        <dbReference type="PROSITE" id="PS51294"/>
    </source>
</evidence>
<feature type="domain" description="Myb-like" evidence="5">
    <location>
        <begin position="62"/>
        <end position="112"/>
    </location>
</feature>
<dbReference type="CDD" id="cd00167">
    <property type="entry name" value="SANT"/>
    <property type="match status" value="2"/>
</dbReference>
<dbReference type="FunFam" id="1.10.10.60:FF:000371">
    <property type="entry name" value="MYB transcription factor"/>
    <property type="match status" value="1"/>
</dbReference>
<evidence type="ECO:0000256" key="2">
    <source>
        <dbReference type="ARBA" id="ARBA00022737"/>
    </source>
</evidence>
<feature type="domain" description="HTH myb-type" evidence="6">
    <location>
        <begin position="62"/>
        <end position="116"/>
    </location>
</feature>
<evidence type="ECO:0000256" key="3">
    <source>
        <dbReference type="ARBA" id="ARBA00023125"/>
    </source>
</evidence>